<dbReference type="EMBL" id="KQ001700">
    <property type="protein sequence ID" value="KJP86151.1"/>
    <property type="molecule type" value="Genomic_DNA"/>
</dbReference>
<evidence type="ECO:0000256" key="3">
    <source>
        <dbReference type="SAM" id="MobiDB-lite"/>
    </source>
</evidence>
<dbReference type="PANTHER" id="PTHR12029">
    <property type="entry name" value="RNA METHYLTRANSFERASE"/>
    <property type="match status" value="1"/>
</dbReference>
<feature type="compositionally biased region" description="Gly residues" evidence="3">
    <location>
        <begin position="1516"/>
        <end position="1526"/>
    </location>
</feature>
<protein>
    <recommendedName>
        <fullName evidence="4">tRNA/rRNA methyltransferase SpoU type domain-containing protein</fullName>
    </recommendedName>
</protein>
<feature type="compositionally biased region" description="Basic and acidic residues" evidence="3">
    <location>
        <begin position="267"/>
        <end position="277"/>
    </location>
</feature>
<sequence>MANQERDTSDALSALLSFCRRGMGKVERREDSLNRFFCDMTEFFMANVDKKELAMGISKHIASQIEAEKRMDDKTFEEMKFLILFLNSLYEKYFSKEFLHIDTSWIIQLIKSNGFKNPILFKFLTDVLVLTFEARDEPGDTDGTLHLLLLLLRCIRGRVETDVRENKEVFLFYIKVQRWFRSRSGFAHNLAGNFASGFGEADEGDAPEKAPSVGGLPYDELLSSEEFHFRALCHLFALVVEKVGRKVTEGSADVERTRHPAHAKKRGQGESGEKGEPSEGTAIWGLAKVKYMARDILHLLPFVSNAPMRDVIIKDFCNTAKEYLFSRCEMEQVCLEVTQRMFFCVSNGLGLELDGLEEGTEATCSEATPLLKTYLAYNTNCYAKEWRETASDLLNDMYTYQVLYMDYLYDENFLMKANLNDVRFFLLLHNRAYMSEEIVKKVIYLFDGLVSGVEGVAERKERGGKQFSEAWELYTCILRCMQNFSVHLLKANWHKMVILLRVVSAIRRKYEAKRKEDRRLAKAPSGGSPGVPDEWRGNHESIHPSVSAGEGATWSSSTGDTPAPFDDMDLFIFQCCAGSDVGKGEMRFLKVWDFLILRQAELLIWLLLRHSNGTVTRFALCQLVSRGDMGCTVGREAAGEVTHVGRSAGGTVGGTAAGGAATPPDGSLDVETLLNCMSDTFLFHIFFNECIRPTLFIRGDIPFYEFRLKNLIVIKVLKGTPLLMVKYFLLGLHGVRFFHINIRVVLEGLLEALRLLGGATRGQADSMGGSKCGMMDDLHEVLVGIVKNVKSIPVSRRSDTLTLLLETTVKINHHVNIFRRVKDYCIFLDSFGDEFFCRHMKVFYSLLKLNMNCMAASSGGNNSQAGGGSFISIKNSTSDIFLTHFLNHFNHVLLSNEHVYFAGYVRFFILLVMHNDVKSGSLLLLLCRGGEQIHELVNRFLFYVLKYGVSHVFDEGSMENVMTGLLLKIERYFLDEGVDSACEVAVEQNGDSYENDQEGEIPLKELLPFVDALEYILPNNMNASFHYYHREGDVEMEQGGVSSLNKLHSETMKEYFFPLPSDHKLVKANGRFHLQAKALHDQCVKYIVNFVQKGGRQEDVTKIILAVAFLSSTCALFSPPLEAVPNEMIIHLQVSQTSCAVSTEGKSKGKERNKEGRTRRYGDKHCEVFNYYKYKYAYKSMCMGGSGDRGSIFGGDILPFAEKVISDIELCKGELVYVYMIIRRFVIPAVFGDGTFSGDLVGGASPLGADERTYILTLLLKQSDILIDRCCACKYPSRILELLFITLFHPLIVKHDMGLHVEVTGGGRRGKGPSRGSNTEGNSEDDEVKCRSPADKNDKWVADHTDEGRPFLILNYVQRIMEYGQTKLSVVRSAVIPFLSSFFFSLIQNEDMLKVSSEYLNKLVQVIVDILICKEFVLVDLKRSFVNEHYKMKRGNILLHHFVNEQMCFYFLAGLERNEDIFLPADLYRVRHTPIFLRLLALMFLINLFRLLEGPCLGRPYPGGCMSSGSGEVLEGGGNKGNGGQSGCKRSGNGGKSACKRSDEVLEGDRLQRQKRRTLVRRLYARLLLQIMNRISNKNVSSSGALRTGSLSSSPPLPSSSGHNIQLRGLQALCCLAKYFKYLKKTERKLLIEKANQLLHDDHLSNTRQYLELFCLSISSSSFVLLYPHLRRNLADGNTNTQLIVSTLIICSYILLKTKFSFYSFEELYVSPSFARVCLSSDKFRIKQVVATQTEAPHPGGGKRKNKKKRRSKEDTREIKRIINNIVKRNEHDKDKIVQDVQRSKQKLARLGRRTGGNRIEVATSRGGKQVEVGRPPPGGRIAPPRRSYFFSEYVRKCLVALITRIVGLCSSHAALVRSIAQYTYYYFVKRRKEILVDPFFKCTYSYIKHNKDCKRIRKRMKAEFHHWTPTPFEDIRILLPACNYSYNYFDEDVNEESTHTFAHVLRNYELVTSYTFLETVRRTVQQEMSAIMFNVDLERQRREAQSTVHVAGVEVGADAEVEAVADAAVEVAPDAAPLEGLLHKNRNNYQQKFDPISDIIQVNNEFRRTYHQLAKTKTKKKLIIIASLIDKVPNLAGLCRTCEIFKVQKLILHNANIVKDIQFQKISSTANKWMNIGELKKGDLVKYLMHKRKKYAIVGLEQTKCSVPLNKFAFPEKTILILGDEKEGLPASVLLFLHHCIEIPGKGIIRSLNVHVSAAITIYEYFKQHLL</sequence>
<keyword evidence="1" id="KW-0489">Methyltransferase</keyword>
<keyword evidence="2" id="KW-0808">Transferase</keyword>
<reference evidence="5 6" key="1">
    <citation type="submission" date="2014-03" db="EMBL/GenBank/DDBJ databases">
        <title>The Genome Sequence of Plasmodium fragile nilgiri.</title>
        <authorList>
            <consortium name="The Broad Institute Genomics Platform"/>
            <consortium name="The Broad Institute Genome Sequencing Center for Infectious Disease"/>
            <person name="Neafsey D."/>
            <person name="Duraisingh M."/>
            <person name="Young S.K."/>
            <person name="Zeng Q."/>
            <person name="Gargeya S."/>
            <person name="Abouelleil A."/>
            <person name="Alvarado L."/>
            <person name="Chapman S.B."/>
            <person name="Gainer-Dewar J."/>
            <person name="Goldberg J."/>
            <person name="Griggs A."/>
            <person name="Gujja S."/>
            <person name="Hansen M."/>
            <person name="Howarth C."/>
            <person name="Imamovic A."/>
            <person name="Larimer J."/>
            <person name="Pearson M."/>
            <person name="Poon T.W."/>
            <person name="Priest M."/>
            <person name="Roberts A."/>
            <person name="Saif S."/>
            <person name="Shea T."/>
            <person name="Sykes S."/>
            <person name="Wortman J."/>
            <person name="Nusbaum C."/>
            <person name="Birren B."/>
        </authorList>
    </citation>
    <scope>NUCLEOTIDE SEQUENCE [LARGE SCALE GENOMIC DNA]</scope>
    <source>
        <strain evidence="6">nilgiri</strain>
    </source>
</reference>
<keyword evidence="6" id="KW-1185">Reference proteome</keyword>
<feature type="region of interest" description="Disordered" evidence="3">
    <location>
        <begin position="1516"/>
        <end position="1540"/>
    </location>
</feature>
<proteinExistence type="predicted"/>
<dbReference type="RefSeq" id="XP_012337235.1">
    <property type="nucleotide sequence ID" value="XM_012481812.1"/>
</dbReference>
<feature type="region of interest" description="Disordered" evidence="3">
    <location>
        <begin position="1580"/>
        <end position="1600"/>
    </location>
</feature>
<dbReference type="InterPro" id="IPR044748">
    <property type="entry name" value="Trm3/TARBP1_C"/>
</dbReference>
<feature type="compositionally biased region" description="Basic and acidic residues" evidence="3">
    <location>
        <begin position="533"/>
        <end position="542"/>
    </location>
</feature>
<feature type="region of interest" description="Disordered" evidence="3">
    <location>
        <begin position="1730"/>
        <end position="1755"/>
    </location>
</feature>
<evidence type="ECO:0000313" key="6">
    <source>
        <dbReference type="Proteomes" id="UP000054561"/>
    </source>
</evidence>
<evidence type="ECO:0000256" key="2">
    <source>
        <dbReference type="ARBA" id="ARBA00022679"/>
    </source>
</evidence>
<feature type="region of interest" description="Disordered" evidence="3">
    <location>
        <begin position="1304"/>
        <end position="1333"/>
    </location>
</feature>
<dbReference type="VEuPathDB" id="PlasmoDB:AK88_04202"/>
<name>A0A0D9QKB7_PLAFR</name>
<dbReference type="SUPFAM" id="SSF75217">
    <property type="entry name" value="alpha/beta knot"/>
    <property type="match status" value="1"/>
</dbReference>
<dbReference type="GeneID" id="24269516"/>
<dbReference type="InterPro" id="IPR029028">
    <property type="entry name" value="Alpha/beta_knot_MTases"/>
</dbReference>
<dbReference type="Pfam" id="PF00588">
    <property type="entry name" value="SpoU_methylase"/>
    <property type="match status" value="1"/>
</dbReference>
<evidence type="ECO:0000313" key="5">
    <source>
        <dbReference type="EMBL" id="KJP86151.1"/>
    </source>
</evidence>
<dbReference type="InterPro" id="IPR001537">
    <property type="entry name" value="SpoU_MeTrfase"/>
</dbReference>
<dbReference type="InterPro" id="IPR045330">
    <property type="entry name" value="TRM3/TARBP1"/>
</dbReference>
<feature type="compositionally biased region" description="Basic residues" evidence="3">
    <location>
        <begin position="1741"/>
        <end position="1751"/>
    </location>
</feature>
<dbReference type="GO" id="GO:0030488">
    <property type="term" value="P:tRNA methylation"/>
    <property type="evidence" value="ECO:0007669"/>
    <property type="project" value="InterPro"/>
</dbReference>
<feature type="domain" description="tRNA/rRNA methyltransferase SpoU type" evidence="4">
    <location>
        <begin position="2063"/>
        <end position="2204"/>
    </location>
</feature>
<dbReference type="GO" id="GO:0016423">
    <property type="term" value="F:tRNA (guanine) methyltransferase activity"/>
    <property type="evidence" value="ECO:0007669"/>
    <property type="project" value="InterPro"/>
</dbReference>
<feature type="region of interest" description="Disordered" evidence="3">
    <location>
        <begin position="250"/>
        <end position="279"/>
    </location>
</feature>
<dbReference type="OrthoDB" id="241340at2759"/>
<accession>A0A0D9QKB7</accession>
<dbReference type="InterPro" id="IPR029026">
    <property type="entry name" value="tRNA_m1G_MTases_N"/>
</dbReference>
<dbReference type="PANTHER" id="PTHR12029:SF11">
    <property type="entry name" value="METHYLTRANSFERASE TARBP1-RELATED"/>
    <property type="match status" value="1"/>
</dbReference>
<dbReference type="GO" id="GO:0003723">
    <property type="term" value="F:RNA binding"/>
    <property type="evidence" value="ECO:0007669"/>
    <property type="project" value="InterPro"/>
</dbReference>
<dbReference type="OMA" id="DILMYKE"/>
<evidence type="ECO:0000259" key="4">
    <source>
        <dbReference type="Pfam" id="PF00588"/>
    </source>
</evidence>
<dbReference type="Proteomes" id="UP000054561">
    <property type="component" value="Unassembled WGS sequence"/>
</dbReference>
<gene>
    <name evidence="5" type="ORF">AK88_04202</name>
</gene>
<dbReference type="Gene3D" id="3.40.1280.10">
    <property type="match status" value="1"/>
</dbReference>
<organism evidence="5 6">
    <name type="scientific">Plasmodium fragile</name>
    <dbReference type="NCBI Taxonomy" id="5857"/>
    <lineage>
        <taxon>Eukaryota</taxon>
        <taxon>Sar</taxon>
        <taxon>Alveolata</taxon>
        <taxon>Apicomplexa</taxon>
        <taxon>Aconoidasida</taxon>
        <taxon>Haemosporida</taxon>
        <taxon>Plasmodiidae</taxon>
        <taxon>Plasmodium</taxon>
        <taxon>Plasmodium (Plasmodium)</taxon>
    </lineage>
</organism>
<evidence type="ECO:0000256" key="1">
    <source>
        <dbReference type="ARBA" id="ARBA00022603"/>
    </source>
</evidence>
<dbReference type="CDD" id="cd18091">
    <property type="entry name" value="SpoU-like_TRM3-like"/>
    <property type="match status" value="1"/>
</dbReference>
<feature type="region of interest" description="Disordered" evidence="3">
    <location>
        <begin position="517"/>
        <end position="559"/>
    </location>
</feature>
<dbReference type="FunFam" id="3.40.1280.10:FF:000022">
    <property type="entry name" value="Trm3p"/>
    <property type="match status" value="1"/>
</dbReference>